<reference evidence="1 2" key="1">
    <citation type="journal article" date="2016" name="Nat. Commun.">
        <title>Thousands of microbial genomes shed light on interconnected biogeochemical processes in an aquifer system.</title>
        <authorList>
            <person name="Anantharaman K."/>
            <person name="Brown C.T."/>
            <person name="Hug L.A."/>
            <person name="Sharon I."/>
            <person name="Castelle C.J."/>
            <person name="Probst A.J."/>
            <person name="Thomas B.C."/>
            <person name="Singh A."/>
            <person name="Wilkins M.J."/>
            <person name="Karaoz U."/>
            <person name="Brodie E.L."/>
            <person name="Williams K.H."/>
            <person name="Hubbard S.S."/>
            <person name="Banfield J.F."/>
        </authorList>
    </citation>
    <scope>NUCLEOTIDE SEQUENCE [LARGE SCALE GENOMIC DNA]</scope>
</reference>
<evidence type="ECO:0000313" key="1">
    <source>
        <dbReference type="EMBL" id="OGM26902.1"/>
    </source>
</evidence>
<accession>A0A1F7YI08</accession>
<dbReference type="Proteomes" id="UP000179221">
    <property type="component" value="Unassembled WGS sequence"/>
</dbReference>
<protein>
    <submittedName>
        <fullName evidence="1">Uncharacterized protein</fullName>
    </submittedName>
</protein>
<proteinExistence type="predicted"/>
<organism evidence="1 2">
    <name type="scientific">Candidatus Woesebacteria bacterium RIFCSPHIGHO2_01_FULL_40_22</name>
    <dbReference type="NCBI Taxonomy" id="1802499"/>
    <lineage>
        <taxon>Bacteria</taxon>
        <taxon>Candidatus Woeseibacteriota</taxon>
    </lineage>
</organism>
<gene>
    <name evidence="1" type="ORF">A2628_05675</name>
</gene>
<evidence type="ECO:0000313" key="2">
    <source>
        <dbReference type="Proteomes" id="UP000179221"/>
    </source>
</evidence>
<name>A0A1F7YI08_9BACT</name>
<dbReference type="EMBL" id="MGGL01000008">
    <property type="protein sequence ID" value="OGM26902.1"/>
    <property type="molecule type" value="Genomic_DNA"/>
</dbReference>
<dbReference type="AlphaFoldDB" id="A0A1F7YI08"/>
<sequence>MTLPENNTVQVNYSLQENTEIMVVEPKNRLQSDEVDQQVKSVLEKISGRAYEYSTYNFSEVLEKYPRMSRYLMEVGTNRFLPLDFYFGVGIAYDFFTKNLREGQEISDIKVVQYDELLGSIERVSKGDLEYKSRVEQGFENFPDNDLKTIITEVSRLAIGESEIKEGAMIMWELLNPWNLKR</sequence>
<comment type="caution">
    <text evidence="1">The sequence shown here is derived from an EMBL/GenBank/DDBJ whole genome shotgun (WGS) entry which is preliminary data.</text>
</comment>